<feature type="transmembrane region" description="Helical" evidence="7">
    <location>
        <begin position="272"/>
        <end position="294"/>
    </location>
</feature>
<dbReference type="InterPro" id="IPR051393">
    <property type="entry name" value="ABC_transporter_permease"/>
</dbReference>
<dbReference type="RefSeq" id="WP_227614760.1">
    <property type="nucleotide sequence ID" value="NZ_JAJEPR010000007.1"/>
</dbReference>
<keyword evidence="4 7" id="KW-0812">Transmembrane</keyword>
<keyword evidence="5 7" id="KW-1133">Transmembrane helix</keyword>
<comment type="similarity">
    <text evidence="7">Belongs to the binding-protein-dependent transport system permease family.</text>
</comment>
<evidence type="ECO:0000256" key="6">
    <source>
        <dbReference type="ARBA" id="ARBA00023136"/>
    </source>
</evidence>
<feature type="transmembrane region" description="Helical" evidence="7">
    <location>
        <begin position="84"/>
        <end position="104"/>
    </location>
</feature>
<evidence type="ECO:0000256" key="2">
    <source>
        <dbReference type="ARBA" id="ARBA00022448"/>
    </source>
</evidence>
<dbReference type="EMBL" id="JAJEPR010000007">
    <property type="protein sequence ID" value="MCC2189410.1"/>
    <property type="molecule type" value="Genomic_DNA"/>
</dbReference>
<organism evidence="9 10">
    <name type="scientific">Fusicatenibacter faecihominis</name>
    <dbReference type="NCBI Taxonomy" id="2881276"/>
    <lineage>
        <taxon>Bacteria</taxon>
        <taxon>Bacillati</taxon>
        <taxon>Bacillota</taxon>
        <taxon>Clostridia</taxon>
        <taxon>Lachnospirales</taxon>
        <taxon>Lachnospiraceae</taxon>
        <taxon>Fusicatenibacter</taxon>
    </lineage>
</organism>
<dbReference type="PANTHER" id="PTHR30193">
    <property type="entry name" value="ABC TRANSPORTER PERMEASE PROTEIN"/>
    <property type="match status" value="1"/>
</dbReference>
<dbReference type="PANTHER" id="PTHR30193:SF37">
    <property type="entry name" value="INNER MEMBRANE ABC TRANSPORTER PERMEASE PROTEIN YCJO"/>
    <property type="match status" value="1"/>
</dbReference>
<dbReference type="CDD" id="cd06261">
    <property type="entry name" value="TM_PBP2"/>
    <property type="match status" value="1"/>
</dbReference>
<dbReference type="AlphaFoldDB" id="A0AAE3DRU8"/>
<keyword evidence="6 7" id="KW-0472">Membrane</keyword>
<dbReference type="Gene3D" id="1.10.3720.10">
    <property type="entry name" value="MetI-like"/>
    <property type="match status" value="1"/>
</dbReference>
<evidence type="ECO:0000256" key="4">
    <source>
        <dbReference type="ARBA" id="ARBA00022692"/>
    </source>
</evidence>
<dbReference type="GO" id="GO:0055085">
    <property type="term" value="P:transmembrane transport"/>
    <property type="evidence" value="ECO:0007669"/>
    <property type="project" value="InterPro"/>
</dbReference>
<dbReference type="InterPro" id="IPR000515">
    <property type="entry name" value="MetI-like"/>
</dbReference>
<dbReference type="SUPFAM" id="SSF161098">
    <property type="entry name" value="MetI-like"/>
    <property type="match status" value="1"/>
</dbReference>
<keyword evidence="3" id="KW-1003">Cell membrane</keyword>
<feature type="transmembrane region" description="Helical" evidence="7">
    <location>
        <begin position="116"/>
        <end position="136"/>
    </location>
</feature>
<dbReference type="InterPro" id="IPR035906">
    <property type="entry name" value="MetI-like_sf"/>
</dbReference>
<feature type="transmembrane region" description="Helical" evidence="7">
    <location>
        <begin position="211"/>
        <end position="232"/>
    </location>
</feature>
<comment type="subcellular location">
    <subcellularLocation>
        <location evidence="1 7">Cell membrane</location>
        <topology evidence="1 7">Multi-pass membrane protein</topology>
    </subcellularLocation>
</comment>
<feature type="domain" description="ABC transmembrane type-1" evidence="8">
    <location>
        <begin position="79"/>
        <end position="293"/>
    </location>
</feature>
<evidence type="ECO:0000256" key="7">
    <source>
        <dbReference type="RuleBase" id="RU363032"/>
    </source>
</evidence>
<evidence type="ECO:0000256" key="3">
    <source>
        <dbReference type="ARBA" id="ARBA00022475"/>
    </source>
</evidence>
<gene>
    <name evidence="9" type="ORF">LKD71_06245</name>
</gene>
<accession>A0AAE3DRU8</accession>
<evidence type="ECO:0000256" key="1">
    <source>
        <dbReference type="ARBA" id="ARBA00004651"/>
    </source>
</evidence>
<dbReference type="GO" id="GO:0005886">
    <property type="term" value="C:plasma membrane"/>
    <property type="evidence" value="ECO:0007669"/>
    <property type="project" value="UniProtKB-SubCell"/>
</dbReference>
<evidence type="ECO:0000313" key="9">
    <source>
        <dbReference type="EMBL" id="MCC2189410.1"/>
    </source>
</evidence>
<feature type="transmembrane region" description="Helical" evidence="7">
    <location>
        <begin position="21"/>
        <end position="40"/>
    </location>
</feature>
<sequence length="304" mass="34963">MDEERKRRNRRKKWKDWLGSWLMILPALCFLLVFTIYPMLNIVRLSFFKGNALKPLKQFVGLDNYRQLFFVKTDFLTALKNTGYYTMMVVVILLTLALLFALWMRADRKINEVSQVLIFTPHLIASISCAFIWTWLYNKNAYGLFNTVLGWFHIPPQNWLSSSSMAMNCVIAVNVWKSIGYNALIILAALKSIPQEIDEAAMLDQAGPLRKFFRITLPMLSPQLFLLLITITTGSFKVFDSMRIMTNGGPGDSTRVLSMYIYDYAFQRNNTLGIASAAGVVLMVILILVTVVYFKCLESRVHYQ</sequence>
<evidence type="ECO:0000313" key="10">
    <source>
        <dbReference type="Proteomes" id="UP001197875"/>
    </source>
</evidence>
<dbReference type="Proteomes" id="UP001197875">
    <property type="component" value="Unassembled WGS sequence"/>
</dbReference>
<proteinExistence type="inferred from homology"/>
<keyword evidence="10" id="KW-1185">Reference proteome</keyword>
<feature type="transmembrane region" description="Helical" evidence="7">
    <location>
        <begin position="165"/>
        <end position="190"/>
    </location>
</feature>
<name>A0AAE3DRU8_9FIRM</name>
<dbReference type="PROSITE" id="PS50928">
    <property type="entry name" value="ABC_TM1"/>
    <property type="match status" value="1"/>
</dbReference>
<comment type="caution">
    <text evidence="9">The sequence shown here is derived from an EMBL/GenBank/DDBJ whole genome shotgun (WGS) entry which is preliminary data.</text>
</comment>
<protein>
    <submittedName>
        <fullName evidence="9">Sugar ABC transporter permease</fullName>
    </submittedName>
</protein>
<evidence type="ECO:0000256" key="5">
    <source>
        <dbReference type="ARBA" id="ARBA00022989"/>
    </source>
</evidence>
<keyword evidence="2 7" id="KW-0813">Transport</keyword>
<reference evidence="9 10" key="1">
    <citation type="submission" date="2021-10" db="EMBL/GenBank/DDBJ databases">
        <title>Anaerobic single-cell dispensing facilitates the cultivation of human gut bacteria.</title>
        <authorList>
            <person name="Afrizal A."/>
        </authorList>
    </citation>
    <scope>NUCLEOTIDE SEQUENCE [LARGE SCALE GENOMIC DNA]</scope>
    <source>
        <strain evidence="9 10">CLA-AA-H277</strain>
    </source>
</reference>
<dbReference type="Pfam" id="PF00528">
    <property type="entry name" value="BPD_transp_1"/>
    <property type="match status" value="1"/>
</dbReference>
<evidence type="ECO:0000259" key="8">
    <source>
        <dbReference type="PROSITE" id="PS50928"/>
    </source>
</evidence>